<comment type="catalytic activity">
    <reaction evidence="1">
        <text>coproporphyrinogen III + 3 O2 = coproporphyrin III + 3 H2O2</text>
        <dbReference type="Rhea" id="RHEA:43436"/>
        <dbReference type="ChEBI" id="CHEBI:15379"/>
        <dbReference type="ChEBI" id="CHEBI:16240"/>
        <dbReference type="ChEBI" id="CHEBI:57309"/>
        <dbReference type="ChEBI" id="CHEBI:131725"/>
        <dbReference type="EC" id="1.3.3.15"/>
    </reaction>
    <physiologicalReaction direction="left-to-right" evidence="1">
        <dbReference type="Rhea" id="RHEA:43437"/>
    </physiologicalReaction>
</comment>
<evidence type="ECO:0000256" key="7">
    <source>
        <dbReference type="ARBA" id="ARBA00022630"/>
    </source>
</evidence>
<dbReference type="GO" id="GO:0005737">
    <property type="term" value="C:cytoplasm"/>
    <property type="evidence" value="ECO:0007669"/>
    <property type="project" value="UniProtKB-SubCell"/>
</dbReference>
<keyword evidence="7 11" id="KW-0285">Flavoprotein</keyword>
<evidence type="ECO:0000256" key="3">
    <source>
        <dbReference type="ARBA" id="ARBA00004744"/>
    </source>
</evidence>
<dbReference type="Gene3D" id="3.50.50.60">
    <property type="entry name" value="FAD/NAD(P)-binding domain"/>
    <property type="match status" value="1"/>
</dbReference>
<evidence type="ECO:0000256" key="8">
    <source>
        <dbReference type="ARBA" id="ARBA00022827"/>
    </source>
</evidence>
<dbReference type="SUPFAM" id="SSF54373">
    <property type="entry name" value="FAD-linked reductases, C-terminal domain"/>
    <property type="match status" value="1"/>
</dbReference>
<dbReference type="PANTHER" id="PTHR42923:SF3">
    <property type="entry name" value="PROTOPORPHYRINOGEN OXIDASE"/>
    <property type="match status" value="1"/>
</dbReference>
<dbReference type="Proteomes" id="UP000242084">
    <property type="component" value="Chromosome 1"/>
</dbReference>
<dbReference type="NCBIfam" id="NF008845">
    <property type="entry name" value="PRK11883.1-5"/>
    <property type="match status" value="1"/>
</dbReference>
<dbReference type="SUPFAM" id="SSF51905">
    <property type="entry name" value="FAD/NAD(P)-binding domain"/>
    <property type="match status" value="1"/>
</dbReference>
<keyword evidence="11" id="KW-0963">Cytoplasm</keyword>
<dbReference type="PANTHER" id="PTHR42923">
    <property type="entry name" value="PROTOPORPHYRINOGEN OXIDASE"/>
    <property type="match status" value="1"/>
</dbReference>
<sequence>MNKKEVNTMTKRVAIIGAGITGLSAAHYLRKENPDLQIDVYEKEDRAGGKIKTYRKDGYTIELGPESYLGRKTIMTELAEEIGIADDLVTNKTGQSYIYSHNKLYPIPGGSIMGIPTEIKPFIKTQLISPVGKLRAGLDLVLPVKPMNIDISIGHFFRQRLGDEVLENLIEPLMAGIYGANIDNLSLKTTFPHFKEQEEDTGSLIKGMIAQKANRQSNNKVTVKPKGQFKQFRNGLESFIKTLQSNLEDRNVNIYLNTPVQNFTQKENKSFLTINNEEIEYDGVIVTTPHQHFVKWFKDDLALDYFNYMPSTSVATVVMAFDKEQVINDKDGTGFVIARTSDTEITACTWTNKKWPHTTPEGKVLLRAYVGKAGSNIIHHKDEEQLKRVALNDLNKIMKIKGEPEFYIVTKLPHSMPQYEVGHIDRINDIKDHIETNYHNLIITGASFDAVGLPDCVQMAKNASNQMINYLK</sequence>
<keyword evidence="10 11" id="KW-0350">Heme biosynthesis</keyword>
<comment type="function">
    <text evidence="11">Involved in coproporphyrin-dependent heme b biosynthesis. Catalyzes the oxidation of coproporphyrinogen III to coproporphyrin III.</text>
</comment>
<evidence type="ECO:0000313" key="13">
    <source>
        <dbReference type="EMBL" id="SNV63167.1"/>
    </source>
</evidence>
<keyword evidence="14" id="KW-1185">Reference proteome</keyword>
<proteinExistence type="inferred from homology"/>
<feature type="domain" description="Amine oxidase" evidence="12">
    <location>
        <begin position="20"/>
        <end position="468"/>
    </location>
</feature>
<dbReference type="InterPro" id="IPR002937">
    <property type="entry name" value="Amino_oxidase"/>
</dbReference>
<evidence type="ECO:0000256" key="10">
    <source>
        <dbReference type="ARBA" id="ARBA00023133"/>
    </source>
</evidence>
<dbReference type="UniPathway" id="UPA00252"/>
<comment type="cofactor">
    <cofactor evidence="2 11">
        <name>FAD</name>
        <dbReference type="ChEBI" id="CHEBI:57692"/>
    </cofactor>
</comment>
<comment type="similarity">
    <text evidence="4 11">Belongs to the protoporphyrinogen/coproporphyrinogen oxidase family. Coproporphyrinogen III oxidase subfamily.</text>
</comment>
<gene>
    <name evidence="13" type="primary">hemY</name>
    <name evidence="13" type="ORF">SAMEA4384403_00914</name>
</gene>
<comment type="subcellular location">
    <subcellularLocation>
        <location evidence="11">Cytoplasm</location>
    </subcellularLocation>
</comment>
<dbReference type="EC" id="1.3.3.15" evidence="5 11"/>
<evidence type="ECO:0000256" key="1">
    <source>
        <dbReference type="ARBA" id="ARBA00001755"/>
    </source>
</evidence>
<organism evidence="13 14">
    <name type="scientific">Mammaliicoccus stepanovicii</name>
    <dbReference type="NCBI Taxonomy" id="643214"/>
    <lineage>
        <taxon>Bacteria</taxon>
        <taxon>Bacillati</taxon>
        <taxon>Bacillota</taxon>
        <taxon>Bacilli</taxon>
        <taxon>Bacillales</taxon>
        <taxon>Staphylococcaceae</taxon>
        <taxon>Mammaliicoccus</taxon>
    </lineage>
</organism>
<evidence type="ECO:0000256" key="5">
    <source>
        <dbReference type="ARBA" id="ARBA00012402"/>
    </source>
</evidence>
<evidence type="ECO:0000256" key="6">
    <source>
        <dbReference type="ARBA" id="ARBA00019046"/>
    </source>
</evidence>
<dbReference type="AlphaFoldDB" id="A0A239YWN1"/>
<name>A0A239YWN1_9STAP</name>
<dbReference type="Pfam" id="PF01593">
    <property type="entry name" value="Amino_oxidase"/>
    <property type="match status" value="1"/>
</dbReference>
<dbReference type="KEGG" id="sste:SAMEA4384403_0914"/>
<dbReference type="InterPro" id="IPR036188">
    <property type="entry name" value="FAD/NAD-bd_sf"/>
</dbReference>
<dbReference type="RefSeq" id="WP_308629173.1">
    <property type="nucleotide sequence ID" value="NZ_BMDM01000002.1"/>
</dbReference>
<accession>A0A239YWN1</accession>
<evidence type="ECO:0000256" key="11">
    <source>
        <dbReference type="RuleBase" id="RU364052"/>
    </source>
</evidence>
<dbReference type="NCBIfam" id="TIGR00562">
    <property type="entry name" value="proto_IX_ox"/>
    <property type="match status" value="1"/>
</dbReference>
<evidence type="ECO:0000313" key="14">
    <source>
        <dbReference type="Proteomes" id="UP000242084"/>
    </source>
</evidence>
<comment type="pathway">
    <text evidence="3 11">Porphyrin-containing compound metabolism; protoheme biosynthesis.</text>
</comment>
<evidence type="ECO:0000256" key="4">
    <source>
        <dbReference type="ARBA" id="ARBA00008310"/>
    </source>
</evidence>
<evidence type="ECO:0000256" key="2">
    <source>
        <dbReference type="ARBA" id="ARBA00001974"/>
    </source>
</evidence>
<dbReference type="EMBL" id="LT906462">
    <property type="protein sequence ID" value="SNV63167.1"/>
    <property type="molecule type" value="Genomic_DNA"/>
</dbReference>
<dbReference type="PRINTS" id="PR00419">
    <property type="entry name" value="ADXRDTASE"/>
</dbReference>
<dbReference type="Gene3D" id="1.10.3110.10">
    <property type="entry name" value="protoporphyrinogen ix oxidase, domain 3"/>
    <property type="match status" value="1"/>
</dbReference>
<evidence type="ECO:0000259" key="12">
    <source>
        <dbReference type="Pfam" id="PF01593"/>
    </source>
</evidence>
<evidence type="ECO:0000256" key="9">
    <source>
        <dbReference type="ARBA" id="ARBA00023002"/>
    </source>
</evidence>
<keyword evidence="8 11" id="KW-0274">FAD</keyword>
<dbReference type="Gene3D" id="3.90.660.20">
    <property type="entry name" value="Protoporphyrinogen oxidase, mitochondrial, domain 2"/>
    <property type="match status" value="1"/>
</dbReference>
<dbReference type="GO" id="GO:0004729">
    <property type="term" value="F:oxygen-dependent protoporphyrinogen oxidase activity"/>
    <property type="evidence" value="ECO:0007669"/>
    <property type="project" value="UniProtKB-UniRule"/>
</dbReference>
<dbReference type="InterPro" id="IPR004572">
    <property type="entry name" value="Protoporphyrinogen_oxidase"/>
</dbReference>
<dbReference type="InterPro" id="IPR050464">
    <property type="entry name" value="Zeta_carotene_desat/Oxidored"/>
</dbReference>
<dbReference type="GO" id="GO:0006783">
    <property type="term" value="P:heme biosynthetic process"/>
    <property type="evidence" value="ECO:0007669"/>
    <property type="project" value="UniProtKB-UniRule"/>
</dbReference>
<protein>
    <recommendedName>
        <fullName evidence="6 11">Coproporphyrinogen III oxidase</fullName>
        <ecNumber evidence="5 11">1.3.3.15</ecNumber>
    </recommendedName>
</protein>
<keyword evidence="9 11" id="KW-0560">Oxidoreductase</keyword>
<reference evidence="13 14" key="1">
    <citation type="submission" date="2017-06" db="EMBL/GenBank/DDBJ databases">
        <authorList>
            <consortium name="Pathogen Informatics"/>
        </authorList>
    </citation>
    <scope>NUCLEOTIDE SEQUENCE [LARGE SCALE GENOMIC DNA]</scope>
    <source>
        <strain evidence="13 14">NCTC13839</strain>
    </source>
</reference>